<organism evidence="2 3">
    <name type="scientific">Variovorax defluvii</name>
    <dbReference type="NCBI Taxonomy" id="913761"/>
    <lineage>
        <taxon>Bacteria</taxon>
        <taxon>Pseudomonadati</taxon>
        <taxon>Pseudomonadota</taxon>
        <taxon>Betaproteobacteria</taxon>
        <taxon>Burkholderiales</taxon>
        <taxon>Comamonadaceae</taxon>
        <taxon>Variovorax</taxon>
    </lineage>
</organism>
<feature type="transmembrane region" description="Helical" evidence="1">
    <location>
        <begin position="296"/>
        <end position="317"/>
    </location>
</feature>
<feature type="transmembrane region" description="Helical" evidence="1">
    <location>
        <begin position="178"/>
        <end position="199"/>
    </location>
</feature>
<evidence type="ECO:0008006" key="4">
    <source>
        <dbReference type="Google" id="ProtNLM"/>
    </source>
</evidence>
<reference evidence="3" key="1">
    <citation type="journal article" date="2019" name="Int. J. Syst. Evol. Microbiol.">
        <title>The Global Catalogue of Microorganisms (GCM) 10K type strain sequencing project: providing services to taxonomists for standard genome sequencing and annotation.</title>
        <authorList>
            <consortium name="The Broad Institute Genomics Platform"/>
            <consortium name="The Broad Institute Genome Sequencing Center for Infectious Disease"/>
            <person name="Wu L."/>
            <person name="Ma J."/>
        </authorList>
    </citation>
    <scope>NUCLEOTIDE SEQUENCE [LARGE SCALE GENOMIC DNA]</scope>
    <source>
        <strain evidence="3">JCM 17804</strain>
    </source>
</reference>
<dbReference type="RefSeq" id="WP_345542057.1">
    <property type="nucleotide sequence ID" value="NZ_BAABGJ010000081.1"/>
</dbReference>
<feature type="transmembrane region" description="Helical" evidence="1">
    <location>
        <begin position="95"/>
        <end position="115"/>
    </location>
</feature>
<proteinExistence type="predicted"/>
<feature type="transmembrane region" description="Helical" evidence="1">
    <location>
        <begin position="122"/>
        <end position="142"/>
    </location>
</feature>
<feature type="transmembrane region" description="Helical" evidence="1">
    <location>
        <begin position="324"/>
        <end position="343"/>
    </location>
</feature>
<gene>
    <name evidence="2" type="ORF">GCM10023165_55380</name>
</gene>
<accession>A0ABP8II54</accession>
<feature type="transmembrane region" description="Helical" evidence="1">
    <location>
        <begin position="148"/>
        <end position="166"/>
    </location>
</feature>
<keyword evidence="3" id="KW-1185">Reference proteome</keyword>
<keyword evidence="1" id="KW-0812">Transmembrane</keyword>
<keyword evidence="1" id="KW-0472">Membrane</keyword>
<evidence type="ECO:0000256" key="1">
    <source>
        <dbReference type="SAM" id="Phobius"/>
    </source>
</evidence>
<feature type="transmembrane region" description="Helical" evidence="1">
    <location>
        <begin position="205"/>
        <end position="223"/>
    </location>
</feature>
<name>A0ABP8II54_9BURK</name>
<evidence type="ECO:0000313" key="2">
    <source>
        <dbReference type="EMBL" id="GAA4359377.1"/>
    </source>
</evidence>
<protein>
    <recommendedName>
        <fullName evidence="4">Glycosyltransferase RgtA/B/C/D-like domain-containing protein</fullName>
    </recommendedName>
</protein>
<dbReference type="EMBL" id="BAABGJ010000081">
    <property type="protein sequence ID" value="GAA4359377.1"/>
    <property type="molecule type" value="Genomic_DNA"/>
</dbReference>
<sequence>MKNRGIAWDVLLAALLCVLALAVLATLTRQLPAALFAREQGLDAWFQADMPRVLANMVDAGSNHYRTKVHPIASILIHPVVGGLRLLWPGTDLQAGMRFIGIVAVLWICGFYALARLLGCGRFATACFSLMAIGSAGFLFWFSVPETYAPGSLTLLAVLLAAALAARRPVSDRLIVDVSIASLAITVTNWVAGLALALVERPWRRALGLSAVAFAVVAVLTVPQRLFYSYAKFFFLGSREELDYMNLQASGTWLHRLAGMFWSTFSLPELQALPADEVQRLPQLSVQLSSPASGGWIGMAALGLWTLLLLAGAWGLARSPAWRRFGAVLGLTLGAQVLLHLVYGEETFLYAAHFLPLLMAVALFSVRVLPGGLAASMALLAAGLAAFHNTATYEAAVRLLQQAP</sequence>
<evidence type="ECO:0000313" key="3">
    <source>
        <dbReference type="Proteomes" id="UP001500975"/>
    </source>
</evidence>
<dbReference type="Proteomes" id="UP001500975">
    <property type="component" value="Unassembled WGS sequence"/>
</dbReference>
<comment type="caution">
    <text evidence="2">The sequence shown here is derived from an EMBL/GenBank/DDBJ whole genome shotgun (WGS) entry which is preliminary data.</text>
</comment>
<keyword evidence="1" id="KW-1133">Transmembrane helix</keyword>